<evidence type="ECO:0008006" key="6">
    <source>
        <dbReference type="Google" id="ProtNLM"/>
    </source>
</evidence>
<keyword evidence="5" id="KW-1185">Reference proteome</keyword>
<gene>
    <name evidence="4" type="ORF">E5288_WYG019966</name>
</gene>
<dbReference type="SUPFAM" id="SSF158745">
    <property type="entry name" value="LanC-like"/>
    <property type="match status" value="1"/>
</dbReference>
<evidence type="ECO:0000313" key="4">
    <source>
        <dbReference type="EMBL" id="MXQ89053.1"/>
    </source>
</evidence>
<proteinExistence type="inferred from homology"/>
<comment type="caution">
    <text evidence="4">The sequence shown here is derived from an EMBL/GenBank/DDBJ whole genome shotgun (WGS) entry which is preliminary data.</text>
</comment>
<dbReference type="Proteomes" id="UP000322234">
    <property type="component" value="Unassembled WGS sequence"/>
</dbReference>
<organism evidence="4 5">
    <name type="scientific">Bos mutus</name>
    <name type="common">wild yak</name>
    <dbReference type="NCBI Taxonomy" id="72004"/>
    <lineage>
        <taxon>Eukaryota</taxon>
        <taxon>Metazoa</taxon>
        <taxon>Chordata</taxon>
        <taxon>Craniata</taxon>
        <taxon>Vertebrata</taxon>
        <taxon>Euteleostomi</taxon>
        <taxon>Mammalia</taxon>
        <taxon>Eutheria</taxon>
        <taxon>Laurasiatheria</taxon>
        <taxon>Artiodactyla</taxon>
        <taxon>Ruminantia</taxon>
        <taxon>Pecora</taxon>
        <taxon>Bovidae</taxon>
        <taxon>Bovinae</taxon>
        <taxon>Bos</taxon>
    </lineage>
</organism>
<dbReference type="GO" id="GO:0046872">
    <property type="term" value="F:metal ion binding"/>
    <property type="evidence" value="ECO:0007669"/>
    <property type="project" value="UniProtKB-KW"/>
</dbReference>
<accession>A0A6B0RNY8</accession>
<dbReference type="PANTHER" id="PTHR12736">
    <property type="entry name" value="LANC-LIKE PROTEIN"/>
    <property type="match status" value="1"/>
</dbReference>
<feature type="binding site" evidence="2">
    <location>
        <position position="269"/>
    </location>
    <ligand>
        <name>Zn(2+)</name>
        <dbReference type="ChEBI" id="CHEBI:29105"/>
    </ligand>
</feature>
<keyword evidence="2" id="KW-0479">Metal-binding</keyword>
<protein>
    <recommendedName>
        <fullName evidence="6">LanC-like protein 2</fullName>
    </recommendedName>
</protein>
<feature type="region of interest" description="Disordered" evidence="3">
    <location>
        <begin position="1"/>
        <end position="29"/>
    </location>
</feature>
<dbReference type="InterPro" id="IPR012341">
    <property type="entry name" value="6hp_glycosidase-like_sf"/>
</dbReference>
<dbReference type="Pfam" id="PF05147">
    <property type="entry name" value="LANC_like"/>
    <property type="match status" value="1"/>
</dbReference>
<keyword evidence="2" id="KW-0862">Zinc</keyword>
<dbReference type="PANTHER" id="PTHR12736:SF11">
    <property type="entry name" value="LANC-LIKE PROTEIN 2"/>
    <property type="match status" value="1"/>
</dbReference>
<dbReference type="Gene3D" id="1.50.10.10">
    <property type="match status" value="1"/>
</dbReference>
<evidence type="ECO:0000313" key="5">
    <source>
        <dbReference type="Proteomes" id="UP000322234"/>
    </source>
</evidence>
<sequence>MGETMSRRLKLQLGGDADMEDRAFPNPFPDYEAAAERQAEEPPCSRTPLSPEELGLPFHSDGKLYRVTCDQSYLLRSLDYVKRTLRNLNGRRVTFLCGDAGPLAVGAVVYHKLKSDCESQECITKLLQLQRTIVCRDSDLPDELLYGRAGYLYALLYVNTEIGPGAVCESAIKEVVNAIIESGKALSKEEKKVERCPLLYQWHRKQYVGAAHGMAGIYYMLMQPAAKVDQETLTEMVKPSIDYMRHKRFRSGNYPSSLSNETDRLVHWCHGAPGVIHVLMQAHKVFKEEKYLKDAVECSDVIWQRGLLRKGYGICHGTAGNGYSFLSLYHITQDKKYLYRACKFAEWCLEYGAHGCRIPDRPYSLFEAQAVTPGGDTGSSSQFPEEREHPQLM</sequence>
<dbReference type="GO" id="GO:0005975">
    <property type="term" value="P:carbohydrate metabolic process"/>
    <property type="evidence" value="ECO:0007669"/>
    <property type="project" value="InterPro"/>
</dbReference>
<feature type="region of interest" description="Disordered" evidence="3">
    <location>
        <begin position="372"/>
        <end position="393"/>
    </location>
</feature>
<dbReference type="PRINTS" id="PR01951">
    <property type="entry name" value="LANCEUKARYTE"/>
</dbReference>
<evidence type="ECO:0000256" key="1">
    <source>
        <dbReference type="ARBA" id="ARBA00007179"/>
    </source>
</evidence>
<dbReference type="EMBL" id="VBQZ03000051">
    <property type="protein sequence ID" value="MXQ89053.1"/>
    <property type="molecule type" value="Genomic_DNA"/>
</dbReference>
<evidence type="ECO:0000256" key="2">
    <source>
        <dbReference type="PIRSR" id="PIRSR607822-1"/>
    </source>
</evidence>
<dbReference type="CDD" id="cd04794">
    <property type="entry name" value="euk_LANCL"/>
    <property type="match status" value="1"/>
</dbReference>
<feature type="binding site" evidence="2">
    <location>
        <position position="315"/>
    </location>
    <ligand>
        <name>Zn(2+)</name>
        <dbReference type="ChEBI" id="CHEBI:29105"/>
    </ligand>
</feature>
<dbReference type="AlphaFoldDB" id="A0A6B0RNY8"/>
<dbReference type="GO" id="GO:0031179">
    <property type="term" value="P:peptide modification"/>
    <property type="evidence" value="ECO:0007669"/>
    <property type="project" value="InterPro"/>
</dbReference>
<evidence type="ECO:0000256" key="3">
    <source>
        <dbReference type="SAM" id="MobiDB-lite"/>
    </source>
</evidence>
<dbReference type="InterPro" id="IPR007822">
    <property type="entry name" value="LANC-like"/>
</dbReference>
<name>A0A6B0RNY8_9CETA</name>
<feature type="compositionally biased region" description="Basic and acidic residues" evidence="3">
    <location>
        <begin position="384"/>
        <end position="393"/>
    </location>
</feature>
<dbReference type="GO" id="GO:0005886">
    <property type="term" value="C:plasma membrane"/>
    <property type="evidence" value="ECO:0007669"/>
    <property type="project" value="TreeGrafter"/>
</dbReference>
<dbReference type="InterPro" id="IPR020464">
    <property type="entry name" value="LanC-like_prot_euk"/>
</dbReference>
<reference evidence="4" key="1">
    <citation type="submission" date="2019-10" db="EMBL/GenBank/DDBJ databases">
        <title>The sequence and de novo assembly of the wild yak genome.</title>
        <authorList>
            <person name="Liu Y."/>
        </authorList>
    </citation>
    <scope>NUCLEOTIDE SEQUENCE [LARGE SCALE GENOMIC DNA]</scope>
    <source>
        <strain evidence="4">WY2019</strain>
    </source>
</reference>
<dbReference type="SMART" id="SM01260">
    <property type="entry name" value="LANC_like"/>
    <property type="match status" value="1"/>
</dbReference>
<dbReference type="PRINTS" id="PR01950">
    <property type="entry name" value="LANCSUPER"/>
</dbReference>
<feature type="binding site" evidence="2">
    <location>
        <position position="316"/>
    </location>
    <ligand>
        <name>Zn(2+)</name>
        <dbReference type="ChEBI" id="CHEBI:29105"/>
    </ligand>
</feature>
<comment type="similarity">
    <text evidence="1">Belongs to the LanC-like protein family.</text>
</comment>